<evidence type="ECO:0000259" key="1">
    <source>
        <dbReference type="Pfam" id="PF20720"/>
    </source>
</evidence>
<dbReference type="Pfam" id="PF20720">
    <property type="entry name" value="nSTAND3"/>
    <property type="match status" value="1"/>
</dbReference>
<dbReference type="RefSeq" id="WP_076548240.1">
    <property type="nucleotide sequence ID" value="NZ_FTMA01000002.1"/>
</dbReference>
<protein>
    <recommendedName>
        <fullName evidence="1">Novel STAND NTPase 3 domain-containing protein</fullName>
    </recommendedName>
</protein>
<dbReference type="Gene3D" id="3.40.50.300">
    <property type="entry name" value="P-loop containing nucleotide triphosphate hydrolases"/>
    <property type="match status" value="1"/>
</dbReference>
<gene>
    <name evidence="2" type="ORF">SAMN05421797_102271</name>
</gene>
<keyword evidence="3" id="KW-1185">Reference proteome</keyword>
<dbReference type="AlphaFoldDB" id="A0A1N6UAR0"/>
<dbReference type="EMBL" id="FTMA01000002">
    <property type="protein sequence ID" value="SIQ62657.1"/>
    <property type="molecule type" value="Genomic_DNA"/>
</dbReference>
<feature type="domain" description="Novel STAND NTPase 3" evidence="1">
    <location>
        <begin position="196"/>
        <end position="332"/>
    </location>
</feature>
<dbReference type="Proteomes" id="UP000186953">
    <property type="component" value="Unassembled WGS sequence"/>
</dbReference>
<organism evidence="2 3">
    <name type="scientific">Maribacter ulvicola</name>
    <dbReference type="NCBI Taxonomy" id="228959"/>
    <lineage>
        <taxon>Bacteria</taxon>
        <taxon>Pseudomonadati</taxon>
        <taxon>Bacteroidota</taxon>
        <taxon>Flavobacteriia</taxon>
        <taxon>Flavobacteriales</taxon>
        <taxon>Flavobacteriaceae</taxon>
        <taxon>Maribacter</taxon>
    </lineage>
</organism>
<dbReference type="InterPro" id="IPR049050">
    <property type="entry name" value="nSTAND3"/>
</dbReference>
<accession>A0A1N6UAR0</accession>
<dbReference type="SUPFAM" id="SSF52540">
    <property type="entry name" value="P-loop containing nucleoside triphosphate hydrolases"/>
    <property type="match status" value="1"/>
</dbReference>
<dbReference type="InterPro" id="IPR027417">
    <property type="entry name" value="P-loop_NTPase"/>
</dbReference>
<name>A0A1N6UAR0_9FLAO</name>
<dbReference type="OrthoDB" id="9816071at2"/>
<reference evidence="3" key="1">
    <citation type="submission" date="2017-01" db="EMBL/GenBank/DDBJ databases">
        <authorList>
            <person name="Varghese N."/>
            <person name="Submissions S."/>
        </authorList>
    </citation>
    <scope>NUCLEOTIDE SEQUENCE [LARGE SCALE GENOMIC DNA]</scope>
    <source>
        <strain evidence="3">DSM 15366</strain>
    </source>
</reference>
<evidence type="ECO:0000313" key="2">
    <source>
        <dbReference type="EMBL" id="SIQ62657.1"/>
    </source>
</evidence>
<evidence type="ECO:0000313" key="3">
    <source>
        <dbReference type="Proteomes" id="UP000186953"/>
    </source>
</evidence>
<dbReference type="STRING" id="228959.SAMN05421797_102271"/>
<proteinExistence type="predicted"/>
<sequence>MNQLSTIKERLKNFNETEFQELCDCFLSLRNRGYKAYSRTGAHDIKQKTTRGTPDSFIQMPNGLYLFVESTTTEHKGRSLLNKLKKDISGCLDVDKTGIPINKIQEIILCYNSNLKVVEIEEVNKEAVEILGTVPMHYSLDTLATEIFFHHKNLAKDYLGIPLDTGQIVSLEKFVEEYDKGKQKLATPLAGIFLHRNEELKDIKSKLADNDILIISGPAGVGKTKLALKSINKFIESYLDYNGFAISPKGADLIGDLGAYFEGDDNNILLVDDVNRVDKFEQILGFYRSLDNGKLKLVLTVRDYALDNVREWMSEYKNSIVEISGFNFEEIKAIIEQKPFEVRHGKYQLKIYDIAKGNARLAVMMAIIARETNKLESLNNVADLFEKYFETFVSDEDAFKDKRILKALGIISFFYTLPYDDNELLNSVVSSFSISSDELREAFDKLHSLDLVELNYEHVRIGEQNLSTYFFCKVFIKDKLLSFAQLWNNYFEQLEYRFKDTVYPMYQNFGKEVIIKEIKPTLTSYWSTIKSDEEKAFRFYNFSWEFLPDECIIYLEERISLLDTETTDKLKTEYETNDFASTNKREKHLVLLSNFFKNPMFFLDALELSFQFVKKKQKHLSQLIYHIDQNIYFLDEDYINHFERYAILIDYLIEESGQGRQEALSFFAISNQLLKRLRWSYMSKKESKKDDSNIASVKLSRGKILYALCNLYNEYPNEVFEVMLNFSMTHEKDSKYTFAFDLDYLIPWIDSNLNNKSFHHCYYVLEMIRSSRKVKYSFPDLKRLKSTFRHPTYSLFELVNWDRRRGKEEYDFENYREFDELKKSDIAKKLKFKRKRDVNQFISKYREILEWNQIKIYSQFNVCEAIIKANLKNDSEIGFTTFIAFVKLQDDGRFNSDLSIPYNVIDNLTANPELAERFWKVIKTRKLHERWKLEVLTSLPEASIIKKHITRLYKALNTINANFGIQFQRLKKYEKLDAEVLIKVFQIVVRRIDDDNMKIWLREEFFIKVVSLVEDTELLKKAYIQQDELDHHFDYGGKCFLAVLQKDNRFFLEFLKVIIEKDTLKRARDHKEFSIVWELSNAEEILDEVMEYMANNLDYYFISEHFANAFFQSLNSNSERADKYLLSLIARNSEQAQMIRIVFDIIHTNRKSLFEQAFQFYVLKNQDLECFKKVEWTDNQVVYHGNAIIGAIRAAKWEKLLRLVENMKLNTKTRAIRNHIKTRRDNELEYAEREKRRKFLNNF</sequence>